<dbReference type="Pfam" id="PF00708">
    <property type="entry name" value="Acylphosphatase"/>
    <property type="match status" value="1"/>
</dbReference>
<dbReference type="Gene3D" id="3.30.70.100">
    <property type="match status" value="1"/>
</dbReference>
<dbReference type="PROSITE" id="PS51160">
    <property type="entry name" value="ACYLPHOSPHATASE_3"/>
    <property type="match status" value="1"/>
</dbReference>
<evidence type="ECO:0000259" key="8">
    <source>
        <dbReference type="PROSITE" id="PS51160"/>
    </source>
</evidence>
<evidence type="ECO:0000256" key="6">
    <source>
        <dbReference type="RuleBase" id="RU000553"/>
    </source>
</evidence>
<sequence>MQHVHLLVKGRVQGVGFRFSAQQKAKEFNITGWVRNRNDGSVEIEAEGQDEDMTSFIEAIKQGPSPYAKITDVDIDEASTLEGYKAFDIK</sequence>
<dbReference type="SUPFAM" id="SSF54975">
    <property type="entry name" value="Acylphosphatase/BLUF domain-like"/>
    <property type="match status" value="1"/>
</dbReference>
<dbReference type="InterPro" id="IPR020456">
    <property type="entry name" value="Acylphosphatase"/>
</dbReference>
<dbReference type="PANTHER" id="PTHR47268:SF4">
    <property type="entry name" value="ACYLPHOSPHATASE"/>
    <property type="match status" value="1"/>
</dbReference>
<dbReference type="InterPro" id="IPR036046">
    <property type="entry name" value="Acylphosphatase-like_dom_sf"/>
</dbReference>
<name>A0A0A2TSW8_9BACI</name>
<dbReference type="PROSITE" id="PS00151">
    <property type="entry name" value="ACYLPHOSPHATASE_2"/>
    <property type="match status" value="1"/>
</dbReference>
<feature type="active site" evidence="5">
    <location>
        <position position="18"/>
    </location>
</feature>
<evidence type="ECO:0000313" key="10">
    <source>
        <dbReference type="Proteomes" id="UP000030147"/>
    </source>
</evidence>
<accession>A0A0A2TSW8</accession>
<dbReference type="PANTHER" id="PTHR47268">
    <property type="entry name" value="ACYLPHOSPHATASE"/>
    <property type="match status" value="1"/>
</dbReference>
<keyword evidence="10" id="KW-1185">Reference proteome</keyword>
<gene>
    <name evidence="9" type="ORF">N782_12890</name>
</gene>
<dbReference type="GO" id="GO:0003998">
    <property type="term" value="F:acylphosphatase activity"/>
    <property type="evidence" value="ECO:0007669"/>
    <property type="project" value="UniProtKB-EC"/>
</dbReference>
<dbReference type="PRINTS" id="PR00112">
    <property type="entry name" value="ACYLPHPHTASE"/>
</dbReference>
<evidence type="ECO:0000256" key="1">
    <source>
        <dbReference type="ARBA" id="ARBA00005614"/>
    </source>
</evidence>
<dbReference type="PROSITE" id="PS00150">
    <property type="entry name" value="ACYLPHOSPHATASE_1"/>
    <property type="match status" value="1"/>
</dbReference>
<comment type="similarity">
    <text evidence="1 7">Belongs to the acylphosphatase family.</text>
</comment>
<dbReference type="InterPro" id="IPR017968">
    <property type="entry name" value="Acylphosphatase_CS"/>
</dbReference>
<feature type="domain" description="Acylphosphatase-like" evidence="8">
    <location>
        <begin position="3"/>
        <end position="90"/>
    </location>
</feature>
<dbReference type="EMBL" id="AVBF01000032">
    <property type="protein sequence ID" value="KGP72325.1"/>
    <property type="molecule type" value="Genomic_DNA"/>
</dbReference>
<proteinExistence type="inferred from homology"/>
<evidence type="ECO:0000256" key="2">
    <source>
        <dbReference type="ARBA" id="ARBA00012150"/>
    </source>
</evidence>
<evidence type="ECO:0000313" key="9">
    <source>
        <dbReference type="EMBL" id="KGP72325.1"/>
    </source>
</evidence>
<comment type="catalytic activity">
    <reaction evidence="4 5 6">
        <text>an acyl phosphate + H2O = a carboxylate + phosphate + H(+)</text>
        <dbReference type="Rhea" id="RHEA:14965"/>
        <dbReference type="ChEBI" id="CHEBI:15377"/>
        <dbReference type="ChEBI" id="CHEBI:15378"/>
        <dbReference type="ChEBI" id="CHEBI:29067"/>
        <dbReference type="ChEBI" id="CHEBI:43474"/>
        <dbReference type="ChEBI" id="CHEBI:59918"/>
        <dbReference type="EC" id="3.6.1.7"/>
    </reaction>
</comment>
<evidence type="ECO:0000256" key="3">
    <source>
        <dbReference type="ARBA" id="ARBA00015991"/>
    </source>
</evidence>
<protein>
    <recommendedName>
        <fullName evidence="3 5">Acylphosphatase</fullName>
        <ecNumber evidence="2 5">3.6.1.7</ecNumber>
    </recommendedName>
</protein>
<dbReference type="InterPro" id="IPR001792">
    <property type="entry name" value="Acylphosphatase-like_dom"/>
</dbReference>
<evidence type="ECO:0000256" key="7">
    <source>
        <dbReference type="RuleBase" id="RU004168"/>
    </source>
</evidence>
<dbReference type="OrthoDB" id="9808093at2"/>
<dbReference type="AlphaFoldDB" id="A0A0A2TSW8"/>
<dbReference type="EC" id="3.6.1.7" evidence="2 5"/>
<dbReference type="STRING" id="1385514.N782_12890"/>
<dbReference type="RefSeq" id="WP_036820221.1">
    <property type="nucleotide sequence ID" value="NZ_AVBF01000032.1"/>
</dbReference>
<evidence type="ECO:0000256" key="4">
    <source>
        <dbReference type="ARBA" id="ARBA00047645"/>
    </source>
</evidence>
<comment type="caution">
    <text evidence="9">The sequence shown here is derived from an EMBL/GenBank/DDBJ whole genome shotgun (WGS) entry which is preliminary data.</text>
</comment>
<evidence type="ECO:0000256" key="5">
    <source>
        <dbReference type="PROSITE-ProRule" id="PRU00520"/>
    </source>
</evidence>
<dbReference type="Proteomes" id="UP000030147">
    <property type="component" value="Unassembled WGS sequence"/>
</dbReference>
<feature type="active site" evidence="5">
    <location>
        <position position="36"/>
    </location>
</feature>
<dbReference type="eggNOG" id="COG1254">
    <property type="taxonomic scope" value="Bacteria"/>
</dbReference>
<reference evidence="9 10" key="1">
    <citation type="journal article" date="2015" name="Stand. Genomic Sci.">
        <title>High quality draft genome sequence of the moderately halophilic bacterium Pontibacillus yanchengensis Y32(T) and comparison among Pontibacillus genomes.</title>
        <authorList>
            <person name="Huang J."/>
            <person name="Qiao Z.X."/>
            <person name="Tang J.W."/>
            <person name="Wang G."/>
        </authorList>
    </citation>
    <scope>NUCLEOTIDE SEQUENCE [LARGE SCALE GENOMIC DNA]</scope>
    <source>
        <strain evidence="9 10">Y32</strain>
    </source>
</reference>
<organism evidence="9 10">
    <name type="scientific">Pontibacillus yanchengensis Y32</name>
    <dbReference type="NCBI Taxonomy" id="1385514"/>
    <lineage>
        <taxon>Bacteria</taxon>
        <taxon>Bacillati</taxon>
        <taxon>Bacillota</taxon>
        <taxon>Bacilli</taxon>
        <taxon>Bacillales</taxon>
        <taxon>Bacillaceae</taxon>
        <taxon>Pontibacillus</taxon>
    </lineage>
</organism>
<keyword evidence="5 6" id="KW-0378">Hydrolase</keyword>